<evidence type="ECO:0000313" key="2">
    <source>
        <dbReference type="Proteomes" id="UP000663823"/>
    </source>
</evidence>
<organism evidence="1 2">
    <name type="scientific">Rotaria sordida</name>
    <dbReference type="NCBI Taxonomy" id="392033"/>
    <lineage>
        <taxon>Eukaryota</taxon>
        <taxon>Metazoa</taxon>
        <taxon>Spiralia</taxon>
        <taxon>Gnathifera</taxon>
        <taxon>Rotifera</taxon>
        <taxon>Eurotatoria</taxon>
        <taxon>Bdelloidea</taxon>
        <taxon>Philodinida</taxon>
        <taxon>Philodinidae</taxon>
        <taxon>Rotaria</taxon>
    </lineage>
</organism>
<dbReference type="AlphaFoldDB" id="A0A819U4A4"/>
<comment type="caution">
    <text evidence="1">The sequence shown here is derived from an EMBL/GenBank/DDBJ whole genome shotgun (WGS) entry which is preliminary data.</text>
</comment>
<accession>A0A819U4A4</accession>
<sequence>QKYLEAYLEYTRKKFVSFIIKDDLTALIGLSKHIHESIKILKQL</sequence>
<evidence type="ECO:0000313" key="1">
    <source>
        <dbReference type="EMBL" id="CAF4088803.1"/>
    </source>
</evidence>
<protein>
    <submittedName>
        <fullName evidence="1">Uncharacterized protein</fullName>
    </submittedName>
</protein>
<name>A0A819U4A4_9BILA</name>
<dbReference type="Proteomes" id="UP000663823">
    <property type="component" value="Unassembled WGS sequence"/>
</dbReference>
<proteinExistence type="predicted"/>
<gene>
    <name evidence="1" type="ORF">OTI717_LOCUS33571</name>
</gene>
<feature type="non-terminal residue" evidence="1">
    <location>
        <position position="1"/>
    </location>
</feature>
<dbReference type="EMBL" id="CAJOAX010011194">
    <property type="protein sequence ID" value="CAF4088803.1"/>
    <property type="molecule type" value="Genomic_DNA"/>
</dbReference>
<reference evidence="1" key="1">
    <citation type="submission" date="2021-02" db="EMBL/GenBank/DDBJ databases">
        <authorList>
            <person name="Nowell W R."/>
        </authorList>
    </citation>
    <scope>NUCLEOTIDE SEQUENCE</scope>
</reference>